<dbReference type="EMBL" id="JASBWR010000102">
    <property type="protein sequence ID" value="KAJ9095384.1"/>
    <property type="molecule type" value="Genomic_DNA"/>
</dbReference>
<proteinExistence type="predicted"/>
<accession>A0ACC2V8U0</accession>
<gene>
    <name evidence="1" type="ORF">QFC19_007629</name>
</gene>
<protein>
    <submittedName>
        <fullName evidence="1">Uncharacterized protein</fullName>
    </submittedName>
</protein>
<sequence>MASRRASAQYIPKSPLFRPHMAPGLPTTAPSAPGGGGGIPRIRRPRKILFVVLFLTVIYYFSLRHGLGSERAIEHLESLRRQQQYQKLQQSGVKPVGGGRGASGLWHGALGSLGWGPAKDKPKALRHEFKKNGLVVVGQDTVDTEHPIYDLVDKARAKFDNLLSRQSKTLAEAVTEYKRRYGMPPPKGFDAWWKFVLENDVKIVDDFDRIMSDIYPYHALSPQMFRSRVNDQRTRDFTYMMNITYDEVTLAGDRGDASRPVSLKAMIDGFRYALPEDFETEIVGSDHDLGAVILGWDQKERAHELIEDGEYFTEAELKELQNVHRTEIAGWFSACRPTSPANLVPNAQNASDAGPPKTFIHNHSPTMDFCEHPSLKRLHGAMSLDYLDRSPSELRPLFVLSKYITDSEFLQTAIQGFKNYTDLKPTDTLSWEDKTQSKLFWRGSSTGGFDKKIPWEWSHRMRLHFLINGEKGKEEEMKKDLKPVMVPDGKDGFTIQEVDRFTLNQAYMDVGLAGKPMQCQSNNLCEDIEAKIQFSPYVPPDTGARYKYALDGNGWSQRYARLLSSGSVVLKMTMFPEWYQDWISESYMRYALQVSRILNPSLSAPWLHYIPVKASYEDLYDIMAFFAGPVRPDGSIDESLGHDYLAKEIAENGREFVKEHWRWEVMQAYMFRLLLE</sequence>
<name>A0ACC2V8U0_9TREE</name>
<evidence type="ECO:0000313" key="1">
    <source>
        <dbReference type="EMBL" id="KAJ9095384.1"/>
    </source>
</evidence>
<reference evidence="1" key="1">
    <citation type="submission" date="2023-04" db="EMBL/GenBank/DDBJ databases">
        <title>Draft Genome sequencing of Naganishia species isolated from polar environments using Oxford Nanopore Technology.</title>
        <authorList>
            <person name="Leo P."/>
            <person name="Venkateswaran K."/>
        </authorList>
    </citation>
    <scope>NUCLEOTIDE SEQUENCE</scope>
    <source>
        <strain evidence="1">MNA-CCFEE 5261</strain>
    </source>
</reference>
<organism evidence="1 2">
    <name type="scientific">Naganishia cerealis</name>
    <dbReference type="NCBI Taxonomy" id="610337"/>
    <lineage>
        <taxon>Eukaryota</taxon>
        <taxon>Fungi</taxon>
        <taxon>Dikarya</taxon>
        <taxon>Basidiomycota</taxon>
        <taxon>Agaricomycotina</taxon>
        <taxon>Tremellomycetes</taxon>
        <taxon>Filobasidiales</taxon>
        <taxon>Filobasidiaceae</taxon>
        <taxon>Naganishia</taxon>
    </lineage>
</organism>
<comment type="caution">
    <text evidence="1">The sequence shown here is derived from an EMBL/GenBank/DDBJ whole genome shotgun (WGS) entry which is preliminary data.</text>
</comment>
<keyword evidence="2" id="KW-1185">Reference proteome</keyword>
<evidence type="ECO:0000313" key="2">
    <source>
        <dbReference type="Proteomes" id="UP001241377"/>
    </source>
</evidence>
<dbReference type="Proteomes" id="UP001241377">
    <property type="component" value="Unassembled WGS sequence"/>
</dbReference>